<keyword evidence="3" id="KW-1185">Reference proteome</keyword>
<feature type="signal peptide" evidence="1">
    <location>
        <begin position="1"/>
        <end position="19"/>
    </location>
</feature>
<proteinExistence type="predicted"/>
<name>A0ABS1L2L3_9BACT</name>
<evidence type="ECO:0000313" key="3">
    <source>
        <dbReference type="Proteomes" id="UP000613030"/>
    </source>
</evidence>
<keyword evidence="1" id="KW-0732">Signal</keyword>
<comment type="caution">
    <text evidence="2">The sequence shown here is derived from an EMBL/GenBank/DDBJ whole genome shotgun (WGS) entry which is preliminary data.</text>
</comment>
<dbReference type="Proteomes" id="UP000613030">
    <property type="component" value="Unassembled WGS sequence"/>
</dbReference>
<evidence type="ECO:0008006" key="4">
    <source>
        <dbReference type="Google" id="ProtNLM"/>
    </source>
</evidence>
<sequence length="190" mass="22427">MRIIIPLLVLLCDASISLAQIDSLQEIIGAAFYEERISEKIFFDYRIKKKIKTRYVLPERRYAFITPTLAFRKRYPDVVDKLGVSWWTENKWFSIDFIKNKKGDILITNDIFDSDIELMVAFDSIVVQKQLVNLVFHTTSYGRRKNMSNRYVKIECSLKRRGRTYRVKDLKITPIDCCFGIWDPENAPKN</sequence>
<organism evidence="2 3">
    <name type="scientific">Chryseolinea lacunae</name>
    <dbReference type="NCBI Taxonomy" id="2801331"/>
    <lineage>
        <taxon>Bacteria</taxon>
        <taxon>Pseudomonadati</taxon>
        <taxon>Bacteroidota</taxon>
        <taxon>Cytophagia</taxon>
        <taxon>Cytophagales</taxon>
        <taxon>Fulvivirgaceae</taxon>
        <taxon>Chryseolinea</taxon>
    </lineage>
</organism>
<feature type="chain" id="PRO_5045637561" description="Outer membrane lipoprotein carrier protein LolA" evidence="1">
    <location>
        <begin position="20"/>
        <end position="190"/>
    </location>
</feature>
<reference evidence="2 3" key="1">
    <citation type="submission" date="2021-01" db="EMBL/GenBank/DDBJ databases">
        <title>Chryseolinea sp. Jin1 Genome sequencing and assembly.</title>
        <authorList>
            <person name="Kim I."/>
        </authorList>
    </citation>
    <scope>NUCLEOTIDE SEQUENCE [LARGE SCALE GENOMIC DNA]</scope>
    <source>
        <strain evidence="2 3">Jin1</strain>
    </source>
</reference>
<accession>A0ABS1L2L3</accession>
<dbReference type="EMBL" id="JAERRB010000022">
    <property type="protein sequence ID" value="MBL0745931.1"/>
    <property type="molecule type" value="Genomic_DNA"/>
</dbReference>
<dbReference type="RefSeq" id="WP_202016663.1">
    <property type="nucleotide sequence ID" value="NZ_JAERRB010000022.1"/>
</dbReference>
<evidence type="ECO:0000256" key="1">
    <source>
        <dbReference type="SAM" id="SignalP"/>
    </source>
</evidence>
<protein>
    <recommendedName>
        <fullName evidence="4">Outer membrane lipoprotein carrier protein LolA</fullName>
    </recommendedName>
</protein>
<gene>
    <name evidence="2" type="ORF">JI741_32155</name>
</gene>
<evidence type="ECO:0000313" key="2">
    <source>
        <dbReference type="EMBL" id="MBL0745931.1"/>
    </source>
</evidence>